<dbReference type="InterPro" id="IPR015864">
    <property type="entry name" value="FAD_synthase"/>
</dbReference>
<sequence length="318" mass="34784">MRVWRSLPELRGDDRRSVVTVGNFDGVHRGHRAVLDRVRAEAADRGVDARAVTFEPHPLHVLRPEVAPPLVTGPAQRVDLLGTTGLDGLLVQRFDLDLAGQSPEHWVRETLVEALGAVCVVIGVDVRFGHRNAGDLSTLRELGRRYGFDVVALEDVEAPAGRRWSSSWVRASLAEGDVRGAAEVLGRLHRLDGRVVHGDHRGRDLGYPTANLGPDSEGLVPADGVYAGWLTAEEQDGERLPAAVSIGSNPQFDGTQRRVEAYVLDRGPEGFDLYGRAVRVELAERLRPTLRFASVEELTDQMAVDVGRTRDLLGVRTA</sequence>
<keyword evidence="4 14" id="KW-0288">FMN</keyword>
<dbReference type="RefSeq" id="WP_340271717.1">
    <property type="nucleotide sequence ID" value="NZ_JBBEOG010000015.1"/>
</dbReference>
<dbReference type="Gene3D" id="3.40.50.620">
    <property type="entry name" value="HUPs"/>
    <property type="match status" value="1"/>
</dbReference>
<reference evidence="17" key="1">
    <citation type="journal article" date="2019" name="Int. J. Syst. Evol. Microbiol.">
        <title>The Global Catalogue of Microorganisms (GCM) 10K type strain sequencing project: providing services to taxonomists for standard genome sequencing and annotation.</title>
        <authorList>
            <consortium name="The Broad Institute Genomics Platform"/>
            <consortium name="The Broad Institute Genome Sequencing Center for Infectious Disease"/>
            <person name="Wu L."/>
            <person name="Ma J."/>
        </authorList>
    </citation>
    <scope>NUCLEOTIDE SEQUENCE [LARGE SCALE GENOMIC DNA]</scope>
    <source>
        <strain evidence="17">CCUG 43114</strain>
    </source>
</reference>
<name>A0ABW0GQN8_9MICO</name>
<evidence type="ECO:0000313" key="17">
    <source>
        <dbReference type="Proteomes" id="UP001596122"/>
    </source>
</evidence>
<comment type="pathway">
    <text evidence="1 14">Cofactor biosynthesis; FAD biosynthesis; FAD from FMN: step 1/1.</text>
</comment>
<organism evidence="16 17">
    <name type="scientific">Aquipuribacter nitratireducens</name>
    <dbReference type="NCBI Taxonomy" id="650104"/>
    <lineage>
        <taxon>Bacteria</taxon>
        <taxon>Bacillati</taxon>
        <taxon>Actinomycetota</taxon>
        <taxon>Actinomycetes</taxon>
        <taxon>Micrococcales</taxon>
        <taxon>Intrasporangiaceae</taxon>
        <taxon>Aquipuribacter</taxon>
    </lineage>
</organism>
<evidence type="ECO:0000259" key="15">
    <source>
        <dbReference type="SMART" id="SM00904"/>
    </source>
</evidence>
<comment type="catalytic activity">
    <reaction evidence="13 14">
        <text>FMN + ATP + H(+) = FAD + diphosphate</text>
        <dbReference type="Rhea" id="RHEA:17237"/>
        <dbReference type="ChEBI" id="CHEBI:15378"/>
        <dbReference type="ChEBI" id="CHEBI:30616"/>
        <dbReference type="ChEBI" id="CHEBI:33019"/>
        <dbReference type="ChEBI" id="CHEBI:57692"/>
        <dbReference type="ChEBI" id="CHEBI:58210"/>
        <dbReference type="EC" id="2.7.7.2"/>
    </reaction>
</comment>
<keyword evidence="6 14" id="KW-0548">Nucleotidyltransferase</keyword>
<evidence type="ECO:0000256" key="7">
    <source>
        <dbReference type="ARBA" id="ARBA00022741"/>
    </source>
</evidence>
<dbReference type="InterPro" id="IPR015865">
    <property type="entry name" value="Riboflavin_kinase_bac/euk"/>
</dbReference>
<evidence type="ECO:0000256" key="14">
    <source>
        <dbReference type="PIRNR" id="PIRNR004491"/>
    </source>
</evidence>
<dbReference type="CDD" id="cd02064">
    <property type="entry name" value="FAD_synthetase_N"/>
    <property type="match status" value="1"/>
</dbReference>
<comment type="pathway">
    <text evidence="2 14">Cofactor biosynthesis; FMN biosynthesis; FMN from riboflavin (ATP route): step 1/1.</text>
</comment>
<dbReference type="InterPro" id="IPR002606">
    <property type="entry name" value="Riboflavin_kinase_bac"/>
</dbReference>
<comment type="catalytic activity">
    <reaction evidence="12 14">
        <text>riboflavin + ATP = FMN + ADP + H(+)</text>
        <dbReference type="Rhea" id="RHEA:14357"/>
        <dbReference type="ChEBI" id="CHEBI:15378"/>
        <dbReference type="ChEBI" id="CHEBI:30616"/>
        <dbReference type="ChEBI" id="CHEBI:57986"/>
        <dbReference type="ChEBI" id="CHEBI:58210"/>
        <dbReference type="ChEBI" id="CHEBI:456216"/>
        <dbReference type="EC" id="2.7.1.26"/>
    </reaction>
</comment>
<evidence type="ECO:0000256" key="11">
    <source>
        <dbReference type="ARBA" id="ARBA00023268"/>
    </source>
</evidence>
<dbReference type="GO" id="GO:0003919">
    <property type="term" value="F:FMN adenylyltransferase activity"/>
    <property type="evidence" value="ECO:0007669"/>
    <property type="project" value="UniProtKB-EC"/>
</dbReference>
<evidence type="ECO:0000313" key="16">
    <source>
        <dbReference type="EMBL" id="MFC5382302.1"/>
    </source>
</evidence>
<dbReference type="Proteomes" id="UP001596122">
    <property type="component" value="Unassembled WGS sequence"/>
</dbReference>
<comment type="caution">
    <text evidence="16">The sequence shown here is derived from an EMBL/GenBank/DDBJ whole genome shotgun (WGS) entry which is preliminary data.</text>
</comment>
<keyword evidence="8 14" id="KW-0418">Kinase</keyword>
<evidence type="ECO:0000256" key="8">
    <source>
        <dbReference type="ARBA" id="ARBA00022777"/>
    </source>
</evidence>
<keyword evidence="17" id="KW-1185">Reference proteome</keyword>
<protein>
    <recommendedName>
        <fullName evidence="14">Riboflavin biosynthesis protein</fullName>
    </recommendedName>
    <domain>
        <recommendedName>
            <fullName evidence="14">Riboflavin kinase</fullName>
            <ecNumber evidence="14">2.7.1.26</ecNumber>
        </recommendedName>
        <alternativeName>
            <fullName evidence="14">Flavokinase</fullName>
        </alternativeName>
    </domain>
    <domain>
        <recommendedName>
            <fullName evidence="14">FMN adenylyltransferase</fullName>
            <ecNumber evidence="14">2.7.7.2</ecNumber>
        </recommendedName>
        <alternativeName>
            <fullName evidence="14">FAD pyrophosphorylase</fullName>
        </alternativeName>
        <alternativeName>
            <fullName evidence="14">FAD synthase</fullName>
        </alternativeName>
    </domain>
</protein>
<dbReference type="EC" id="2.7.7.2" evidence="14"/>
<dbReference type="PIRSF" id="PIRSF004491">
    <property type="entry name" value="FAD_Synth"/>
    <property type="match status" value="1"/>
</dbReference>
<keyword evidence="3 14" id="KW-0285">Flavoprotein</keyword>
<dbReference type="PANTHER" id="PTHR22749:SF6">
    <property type="entry name" value="RIBOFLAVIN KINASE"/>
    <property type="match status" value="1"/>
</dbReference>
<dbReference type="SUPFAM" id="SSF82114">
    <property type="entry name" value="Riboflavin kinase-like"/>
    <property type="match status" value="1"/>
</dbReference>
<dbReference type="Pfam" id="PF01687">
    <property type="entry name" value="Flavokinase"/>
    <property type="match status" value="1"/>
</dbReference>
<evidence type="ECO:0000256" key="12">
    <source>
        <dbReference type="ARBA" id="ARBA00047880"/>
    </source>
</evidence>
<dbReference type="EC" id="2.7.1.26" evidence="14"/>
<evidence type="ECO:0000256" key="9">
    <source>
        <dbReference type="ARBA" id="ARBA00022827"/>
    </source>
</evidence>
<evidence type="ECO:0000256" key="2">
    <source>
        <dbReference type="ARBA" id="ARBA00005201"/>
    </source>
</evidence>
<evidence type="ECO:0000256" key="13">
    <source>
        <dbReference type="ARBA" id="ARBA00049494"/>
    </source>
</evidence>
<dbReference type="SMART" id="SM00904">
    <property type="entry name" value="Flavokinase"/>
    <property type="match status" value="1"/>
</dbReference>
<comment type="similarity">
    <text evidence="14">Belongs to the ribF family.</text>
</comment>
<proteinExistence type="inferred from homology"/>
<keyword evidence="10 14" id="KW-0067">ATP-binding</keyword>
<evidence type="ECO:0000256" key="4">
    <source>
        <dbReference type="ARBA" id="ARBA00022643"/>
    </source>
</evidence>
<keyword evidence="9 14" id="KW-0274">FAD</keyword>
<evidence type="ECO:0000256" key="10">
    <source>
        <dbReference type="ARBA" id="ARBA00022840"/>
    </source>
</evidence>
<dbReference type="GO" id="GO:0008531">
    <property type="term" value="F:riboflavin kinase activity"/>
    <property type="evidence" value="ECO:0007669"/>
    <property type="project" value="UniProtKB-EC"/>
</dbReference>
<evidence type="ECO:0000256" key="3">
    <source>
        <dbReference type="ARBA" id="ARBA00022630"/>
    </source>
</evidence>
<dbReference type="EMBL" id="JBHSLD010000015">
    <property type="protein sequence ID" value="MFC5382302.1"/>
    <property type="molecule type" value="Genomic_DNA"/>
</dbReference>
<keyword evidence="5 14" id="KW-0808">Transferase</keyword>
<accession>A0ABW0GQN8</accession>
<dbReference type="Gene3D" id="2.40.30.30">
    <property type="entry name" value="Riboflavin kinase-like"/>
    <property type="match status" value="1"/>
</dbReference>
<keyword evidence="7 14" id="KW-0547">Nucleotide-binding</keyword>
<dbReference type="InterPro" id="IPR023468">
    <property type="entry name" value="Riboflavin_kinase"/>
</dbReference>
<keyword evidence="11" id="KW-0511">Multifunctional enzyme</keyword>
<evidence type="ECO:0000256" key="6">
    <source>
        <dbReference type="ARBA" id="ARBA00022695"/>
    </source>
</evidence>
<dbReference type="PANTHER" id="PTHR22749">
    <property type="entry name" value="RIBOFLAVIN KINASE/FMN ADENYLYLTRANSFERASE"/>
    <property type="match status" value="1"/>
</dbReference>
<dbReference type="Pfam" id="PF06574">
    <property type="entry name" value="FAD_syn"/>
    <property type="match status" value="1"/>
</dbReference>
<feature type="domain" description="Riboflavin kinase" evidence="15">
    <location>
        <begin position="184"/>
        <end position="314"/>
    </location>
</feature>
<gene>
    <name evidence="16" type="ORF">ACFPJ6_16160</name>
</gene>
<evidence type="ECO:0000256" key="1">
    <source>
        <dbReference type="ARBA" id="ARBA00004726"/>
    </source>
</evidence>
<dbReference type="SUPFAM" id="SSF52374">
    <property type="entry name" value="Nucleotidylyl transferase"/>
    <property type="match status" value="1"/>
</dbReference>
<dbReference type="InterPro" id="IPR023465">
    <property type="entry name" value="Riboflavin_kinase_dom_sf"/>
</dbReference>
<dbReference type="InterPro" id="IPR014729">
    <property type="entry name" value="Rossmann-like_a/b/a_fold"/>
</dbReference>
<evidence type="ECO:0000256" key="5">
    <source>
        <dbReference type="ARBA" id="ARBA00022679"/>
    </source>
</evidence>
<dbReference type="NCBIfam" id="NF004160">
    <property type="entry name" value="PRK05627.1-3"/>
    <property type="match status" value="1"/>
</dbReference>
<dbReference type="NCBIfam" id="TIGR00083">
    <property type="entry name" value="ribF"/>
    <property type="match status" value="1"/>
</dbReference>